<dbReference type="EMBL" id="SSTD01003373">
    <property type="protein sequence ID" value="TYK26511.1"/>
    <property type="molecule type" value="Genomic_DNA"/>
</dbReference>
<sequence>MLSALKRALDKQYAKGKKKSTKTKKYTINGFPHALQVWAYESIPTIIGCDVDKVNDDAIPRMLSIKSDIDELTGMMSTILKHIGLQRKGDVGDRKGFEGLVDHTLESEEVDNTKTEDVDTDGTPNWLRMPKEDDISNGAKHIELKKKGDEDVHTVGTPPWLRFNIELEKPIDVLEKKVEIGL</sequence>
<organism evidence="2 3">
    <name type="scientific">Cucumis melo var. makuwa</name>
    <name type="common">Oriental melon</name>
    <dbReference type="NCBI Taxonomy" id="1194695"/>
    <lineage>
        <taxon>Eukaryota</taxon>
        <taxon>Viridiplantae</taxon>
        <taxon>Streptophyta</taxon>
        <taxon>Embryophyta</taxon>
        <taxon>Tracheophyta</taxon>
        <taxon>Spermatophyta</taxon>
        <taxon>Magnoliopsida</taxon>
        <taxon>eudicotyledons</taxon>
        <taxon>Gunneridae</taxon>
        <taxon>Pentapetalae</taxon>
        <taxon>rosids</taxon>
        <taxon>fabids</taxon>
        <taxon>Cucurbitales</taxon>
        <taxon>Cucurbitaceae</taxon>
        <taxon>Benincaseae</taxon>
        <taxon>Cucumis</taxon>
    </lineage>
</organism>
<gene>
    <name evidence="2" type="ORF">E5676_scaffold313G00910</name>
</gene>
<feature type="region of interest" description="Disordered" evidence="1">
    <location>
        <begin position="111"/>
        <end position="132"/>
    </location>
</feature>
<protein>
    <submittedName>
        <fullName evidence="2">Ulp1-like peptidase</fullName>
    </submittedName>
</protein>
<evidence type="ECO:0000313" key="3">
    <source>
        <dbReference type="Proteomes" id="UP000321947"/>
    </source>
</evidence>
<reference evidence="2 3" key="1">
    <citation type="submission" date="2019-08" db="EMBL/GenBank/DDBJ databases">
        <title>Draft genome sequences of two oriental melons (Cucumis melo L. var makuwa).</title>
        <authorList>
            <person name="Kwon S.-Y."/>
        </authorList>
    </citation>
    <scope>NUCLEOTIDE SEQUENCE [LARGE SCALE GENOMIC DNA]</scope>
    <source>
        <strain evidence="3">cv. Chang Bougi</strain>
        <tissue evidence="2">Leaf</tissue>
    </source>
</reference>
<name>A0A5D3DS11_CUCMM</name>
<dbReference type="AlphaFoldDB" id="A0A5D3DS11"/>
<evidence type="ECO:0000313" key="2">
    <source>
        <dbReference type="EMBL" id="TYK26511.1"/>
    </source>
</evidence>
<proteinExistence type="predicted"/>
<accession>A0A5D3DS11</accession>
<comment type="caution">
    <text evidence="2">The sequence shown here is derived from an EMBL/GenBank/DDBJ whole genome shotgun (WGS) entry which is preliminary data.</text>
</comment>
<dbReference type="Proteomes" id="UP000321947">
    <property type="component" value="Unassembled WGS sequence"/>
</dbReference>
<evidence type="ECO:0000256" key="1">
    <source>
        <dbReference type="SAM" id="MobiDB-lite"/>
    </source>
</evidence>